<evidence type="ECO:0000313" key="2">
    <source>
        <dbReference type="Proteomes" id="UP000193689"/>
    </source>
</evidence>
<dbReference type="OrthoDB" id="5324651at2759"/>
<gene>
    <name evidence="1" type="ORF">BCR38DRAFT_413318</name>
</gene>
<organism evidence="1 2">
    <name type="scientific">Pseudomassariella vexata</name>
    <dbReference type="NCBI Taxonomy" id="1141098"/>
    <lineage>
        <taxon>Eukaryota</taxon>
        <taxon>Fungi</taxon>
        <taxon>Dikarya</taxon>
        <taxon>Ascomycota</taxon>
        <taxon>Pezizomycotina</taxon>
        <taxon>Sordariomycetes</taxon>
        <taxon>Xylariomycetidae</taxon>
        <taxon>Amphisphaeriales</taxon>
        <taxon>Pseudomassariaceae</taxon>
        <taxon>Pseudomassariella</taxon>
    </lineage>
</organism>
<dbReference type="InParanoid" id="A0A1Y2DGS3"/>
<dbReference type="GeneID" id="63775035"/>
<sequence>MNSAMCKLLVQNVNSIDLKPVLHEIGLHRVCIVAKAMLDNQVFESSIHAAMYIPDLFEITRAQCQKEGLSAATMTRTDAQAMLDIAEHDQKDCELSMRTIVVENGRGVICATQFDKTIS</sequence>
<dbReference type="Proteomes" id="UP000193689">
    <property type="component" value="Unassembled WGS sequence"/>
</dbReference>
<comment type="caution">
    <text evidence="1">The sequence shown here is derived from an EMBL/GenBank/DDBJ whole genome shotgun (WGS) entry which is preliminary data.</text>
</comment>
<dbReference type="AlphaFoldDB" id="A0A1Y2DGS3"/>
<reference evidence="1 2" key="1">
    <citation type="submission" date="2016-07" db="EMBL/GenBank/DDBJ databases">
        <title>Pervasive Adenine N6-methylation of Active Genes in Fungi.</title>
        <authorList>
            <consortium name="DOE Joint Genome Institute"/>
            <person name="Mondo S.J."/>
            <person name="Dannebaum R.O."/>
            <person name="Kuo R.C."/>
            <person name="Labutti K."/>
            <person name="Haridas S."/>
            <person name="Kuo A."/>
            <person name="Salamov A."/>
            <person name="Ahrendt S.R."/>
            <person name="Lipzen A."/>
            <person name="Sullivan W."/>
            <person name="Andreopoulos W.B."/>
            <person name="Clum A."/>
            <person name="Lindquist E."/>
            <person name="Daum C."/>
            <person name="Ramamoorthy G.K."/>
            <person name="Gryganskyi A."/>
            <person name="Culley D."/>
            <person name="Magnuson J.K."/>
            <person name="James T.Y."/>
            <person name="O'Malley M.A."/>
            <person name="Stajich J.E."/>
            <person name="Spatafora J.W."/>
            <person name="Visel A."/>
            <person name="Grigoriev I.V."/>
        </authorList>
    </citation>
    <scope>NUCLEOTIDE SEQUENCE [LARGE SCALE GENOMIC DNA]</scope>
    <source>
        <strain evidence="1 2">CBS 129021</strain>
    </source>
</reference>
<proteinExistence type="predicted"/>
<accession>A0A1Y2DGS3</accession>
<protein>
    <submittedName>
        <fullName evidence="1">Uncharacterized protein</fullName>
    </submittedName>
</protein>
<keyword evidence="2" id="KW-1185">Reference proteome</keyword>
<dbReference type="EMBL" id="MCFJ01000016">
    <property type="protein sequence ID" value="ORY58461.1"/>
    <property type="molecule type" value="Genomic_DNA"/>
</dbReference>
<evidence type="ECO:0000313" key="1">
    <source>
        <dbReference type="EMBL" id="ORY58461.1"/>
    </source>
</evidence>
<dbReference type="RefSeq" id="XP_040711378.1">
    <property type="nucleotide sequence ID" value="XM_040858823.1"/>
</dbReference>
<name>A0A1Y2DGS3_9PEZI</name>